<sequence length="387" mass="43202">MNQPEINVQAGSSINSQYVTPPGVLGPRALNRALLARQHLLQRSTMPPLDMLEHLAGMQAQAQNPPYFGLWTRLESFRHEALSSLILDRQAVRIVLMRGTIHLVSARDSLKLRPHTQPMLDRWLKGLMNKPLLGLDTAAVALAARSLVEERSRSYQELGLLLQQKWPDYAAEDLARAARALVPLVQVPPRGIWGAGGQALHTSLEAWLGSALDDDAPLDETILRYLGAFGPATVKDAQVWSGLTKLRDVFERLRPRLAVFRDEAGNELFDLPDAPRPDPDSPAPVRFLSEFDNMLLSYADRSRILAEPYRRLLFTVNGIIRAAVLVDGFVRGMWTIERRQSEATLTVQLFEPVLDRDRSALEEEGARLLAFADADADHHSIRIEAGK</sequence>
<evidence type="ECO:0000313" key="1">
    <source>
        <dbReference type="EMBL" id="MEK8127841.1"/>
    </source>
</evidence>
<dbReference type="Proteomes" id="UP001469365">
    <property type="component" value="Unassembled WGS sequence"/>
</dbReference>
<dbReference type="EMBL" id="JBBPCC010000003">
    <property type="protein sequence ID" value="MEK8127841.1"/>
    <property type="molecule type" value="Genomic_DNA"/>
</dbReference>
<proteinExistence type="predicted"/>
<accession>A0ABU9DG94</accession>
<reference evidence="1 2" key="1">
    <citation type="submission" date="2024-04" db="EMBL/GenBank/DDBJ databases">
        <title>draft genome sequnece of Paenibacillus filicis.</title>
        <authorList>
            <person name="Kim D.-U."/>
        </authorList>
    </citation>
    <scope>NUCLEOTIDE SEQUENCE [LARGE SCALE GENOMIC DNA]</scope>
    <source>
        <strain evidence="1 2">KACC14197</strain>
    </source>
</reference>
<keyword evidence="1" id="KW-0238">DNA-binding</keyword>
<dbReference type="InterPro" id="IPR009351">
    <property type="entry name" value="AlkZ-like"/>
</dbReference>
<dbReference type="Pfam" id="PF06224">
    <property type="entry name" value="AlkZ-like"/>
    <property type="match status" value="1"/>
</dbReference>
<organism evidence="1 2">
    <name type="scientific">Paenibacillus filicis</name>
    <dbReference type="NCBI Taxonomy" id="669464"/>
    <lineage>
        <taxon>Bacteria</taxon>
        <taxon>Bacillati</taxon>
        <taxon>Bacillota</taxon>
        <taxon>Bacilli</taxon>
        <taxon>Bacillales</taxon>
        <taxon>Paenibacillaceae</taxon>
        <taxon>Paenibacillus</taxon>
    </lineage>
</organism>
<name>A0ABU9DG94_9BACL</name>
<dbReference type="PANTHER" id="PTHR38479:SF2">
    <property type="entry name" value="WINGED HELIX DNA-BINDING DOMAIN-CONTAINING PROTEIN"/>
    <property type="match status" value="1"/>
</dbReference>
<keyword evidence="2" id="KW-1185">Reference proteome</keyword>
<dbReference type="GO" id="GO:0003677">
    <property type="term" value="F:DNA binding"/>
    <property type="evidence" value="ECO:0007669"/>
    <property type="project" value="UniProtKB-KW"/>
</dbReference>
<evidence type="ECO:0000313" key="2">
    <source>
        <dbReference type="Proteomes" id="UP001469365"/>
    </source>
</evidence>
<comment type="caution">
    <text evidence="1">The sequence shown here is derived from an EMBL/GenBank/DDBJ whole genome shotgun (WGS) entry which is preliminary data.</text>
</comment>
<protein>
    <submittedName>
        <fullName evidence="1">Winged helix DNA-binding domain-containing protein</fullName>
    </submittedName>
</protein>
<gene>
    <name evidence="1" type="ORF">WMW72_07915</name>
</gene>
<dbReference type="PANTHER" id="PTHR38479">
    <property type="entry name" value="LMO0824 PROTEIN"/>
    <property type="match status" value="1"/>
</dbReference>
<dbReference type="RefSeq" id="WP_341414887.1">
    <property type="nucleotide sequence ID" value="NZ_JBBPCC010000003.1"/>
</dbReference>